<keyword evidence="3" id="KW-1185">Reference proteome</keyword>
<dbReference type="RefSeq" id="XP_067180313.1">
    <property type="nucleotide sequence ID" value="XM_067323362.1"/>
</dbReference>
<protein>
    <recommendedName>
        <fullName evidence="1">AB hydrolase-1 domain-containing protein</fullName>
    </recommendedName>
</protein>
<dbReference type="KEGG" id="lmat:92515874"/>
<proteinExistence type="predicted"/>
<evidence type="ECO:0000313" key="3">
    <source>
        <dbReference type="Proteomes" id="UP000673552"/>
    </source>
</evidence>
<dbReference type="PANTHER" id="PTHR43194:SF2">
    <property type="entry name" value="PEROXISOMAL MEMBRANE PROTEIN LPX1"/>
    <property type="match status" value="1"/>
</dbReference>
<dbReference type="AlphaFoldDB" id="A0A836L009"/>
<dbReference type="SUPFAM" id="SSF53474">
    <property type="entry name" value="alpha/beta-Hydrolases"/>
    <property type="match status" value="1"/>
</dbReference>
<reference evidence="2 3" key="1">
    <citation type="submission" date="2021-03" db="EMBL/GenBank/DDBJ databases">
        <title>Leishmania (Mundinia) martiniquensis Genome sequencing and assembly.</title>
        <authorList>
            <person name="Almutairi H."/>
            <person name="Gatherer D."/>
        </authorList>
    </citation>
    <scope>NUCLEOTIDE SEQUENCE [LARGE SCALE GENOMIC DNA]</scope>
    <source>
        <strain evidence="2">LSCM1</strain>
    </source>
</reference>
<dbReference type="InterPro" id="IPR050228">
    <property type="entry name" value="Carboxylesterase_BioH"/>
</dbReference>
<sequence length="401" mass="43180">MQGGATARPMKLAERVFSAKTVCPAAASQLYAAHGLLGNAGNWATTLRHIIEHPALKDKLRRAVAVDMRNHGNSAHSSDHSNAALASDLEALVLREQQELNRAFRDPTSCTTRNAILIGHSMGGFTVIGSLLRRANEDRLLASGADHCGDADATLSYGEWSAEHRRWCTAAMCAVNAEFGFAPSQPISDVLFSSHDVPSPTARDSNAASRAPLLGRVAGAIIVDVTPTMRLGKQRGGTDSVKETLECMTRVRLDVIHSYDDATAELMRVGMTDKAMRSFVATNIALDAKDKSKPARWKCHLPVLAGDYGSLQPTITSWFASPVAAPGSASLACAPPRRCTLPVLFVFGGRSPYNEPDHRQHISRFFSNATQVEVAGAGHFVHYEKTKEFADVVAPFIAPLL</sequence>
<dbReference type="OrthoDB" id="8119704at2759"/>
<name>A0A836L009_9TRYP</name>
<evidence type="ECO:0000313" key="2">
    <source>
        <dbReference type="EMBL" id="KAG5484073.1"/>
    </source>
</evidence>
<dbReference type="Gene3D" id="3.40.50.1820">
    <property type="entry name" value="alpha/beta hydrolase"/>
    <property type="match status" value="2"/>
</dbReference>
<evidence type="ECO:0000259" key="1">
    <source>
        <dbReference type="Pfam" id="PF12697"/>
    </source>
</evidence>
<dbReference type="InterPro" id="IPR000073">
    <property type="entry name" value="AB_hydrolase_1"/>
</dbReference>
<dbReference type="EMBL" id="JAFEUZ010000013">
    <property type="protein sequence ID" value="KAG5484073.1"/>
    <property type="molecule type" value="Genomic_DNA"/>
</dbReference>
<accession>A0A836L009</accession>
<dbReference type="Pfam" id="PF12697">
    <property type="entry name" value="Abhydrolase_6"/>
    <property type="match status" value="1"/>
</dbReference>
<dbReference type="Proteomes" id="UP000673552">
    <property type="component" value="Chromosome 13"/>
</dbReference>
<dbReference type="InterPro" id="IPR029058">
    <property type="entry name" value="AB_hydrolase_fold"/>
</dbReference>
<organism evidence="2 3">
    <name type="scientific">Leishmania martiniquensis</name>
    <dbReference type="NCBI Taxonomy" id="1580590"/>
    <lineage>
        <taxon>Eukaryota</taxon>
        <taxon>Discoba</taxon>
        <taxon>Euglenozoa</taxon>
        <taxon>Kinetoplastea</taxon>
        <taxon>Metakinetoplastina</taxon>
        <taxon>Trypanosomatida</taxon>
        <taxon>Trypanosomatidae</taxon>
        <taxon>Leishmaniinae</taxon>
        <taxon>Leishmania</taxon>
    </lineage>
</organism>
<dbReference type="GeneID" id="92515874"/>
<gene>
    <name evidence="2" type="ORF">LSCM1_05927</name>
</gene>
<dbReference type="PANTHER" id="PTHR43194">
    <property type="entry name" value="HYDROLASE ALPHA/BETA FOLD FAMILY"/>
    <property type="match status" value="1"/>
</dbReference>
<comment type="caution">
    <text evidence="2">The sequence shown here is derived from an EMBL/GenBank/DDBJ whole genome shotgun (WGS) entry which is preliminary data.</text>
</comment>
<feature type="domain" description="AB hydrolase-1" evidence="1">
    <location>
        <begin position="33"/>
        <end position="392"/>
    </location>
</feature>